<feature type="compositionally biased region" description="Basic residues" evidence="1">
    <location>
        <begin position="136"/>
        <end position="146"/>
    </location>
</feature>
<dbReference type="Proteomes" id="UP000218209">
    <property type="component" value="Unassembled WGS sequence"/>
</dbReference>
<reference evidence="2 3" key="1">
    <citation type="submission" date="2017-03" db="EMBL/GenBank/DDBJ databases">
        <title>WGS assembly of Porphyra umbilicalis.</title>
        <authorList>
            <person name="Brawley S.H."/>
            <person name="Blouin N.A."/>
            <person name="Ficko-Blean E."/>
            <person name="Wheeler G.L."/>
            <person name="Lohr M."/>
            <person name="Goodson H.V."/>
            <person name="Jenkins J.W."/>
            <person name="Blaby-Haas C.E."/>
            <person name="Helliwell K.E."/>
            <person name="Chan C."/>
            <person name="Marriage T."/>
            <person name="Bhattacharya D."/>
            <person name="Klein A.S."/>
            <person name="Badis Y."/>
            <person name="Brodie J."/>
            <person name="Cao Y."/>
            <person name="Collen J."/>
            <person name="Dittami S.M."/>
            <person name="Gachon C.M."/>
            <person name="Green B.R."/>
            <person name="Karpowicz S."/>
            <person name="Kim J.W."/>
            <person name="Kudahl U."/>
            <person name="Lin S."/>
            <person name="Michel G."/>
            <person name="Mittag M."/>
            <person name="Olson B.J."/>
            <person name="Pangilinan J."/>
            <person name="Peng Y."/>
            <person name="Qiu H."/>
            <person name="Shu S."/>
            <person name="Singer J.T."/>
            <person name="Smith A.G."/>
            <person name="Sprecher B.N."/>
            <person name="Wagner V."/>
            <person name="Wang W."/>
            <person name="Wang Z.-Y."/>
            <person name="Yan J."/>
            <person name="Yarish C."/>
            <person name="Zoeuner-Riek S."/>
            <person name="Zhuang Y."/>
            <person name="Zou Y."/>
            <person name="Lindquist E.A."/>
            <person name="Grimwood J."/>
            <person name="Barry K."/>
            <person name="Rokhsar D.S."/>
            <person name="Schmutz J."/>
            <person name="Stiller J.W."/>
            <person name="Grossman A.R."/>
            <person name="Prochnik S.E."/>
        </authorList>
    </citation>
    <scope>NUCLEOTIDE SEQUENCE [LARGE SCALE GENOMIC DNA]</scope>
    <source>
        <strain evidence="2">4086291</strain>
    </source>
</reference>
<keyword evidence="3" id="KW-1185">Reference proteome</keyword>
<accession>A0A1X6NMK3</accession>
<feature type="compositionally biased region" description="Basic and acidic residues" evidence="1">
    <location>
        <begin position="198"/>
        <end position="208"/>
    </location>
</feature>
<name>A0A1X6NMK3_PORUM</name>
<feature type="compositionally biased region" description="Basic residues" evidence="1">
    <location>
        <begin position="157"/>
        <end position="169"/>
    </location>
</feature>
<protein>
    <submittedName>
        <fullName evidence="2">Uncharacterized protein</fullName>
    </submittedName>
</protein>
<proteinExistence type="predicted"/>
<sequence>MPSTSLRRTSSLRAASTTAASPAATTPSRSRKRPARSTTARATGRLRSGAPASAPPPSTATATVRRQRRRAAAGGASAATTTTRPGRDANTDGASAWMPISSVRAARKASVGSGNDVMVVRARSMAEGGGGPPLPRRPKRRTRRCRGGGVGGQTPTQRRRGGWRRRPPRARMPWMHSYRGEGVGRRRAGWKDTATGWRAREGDTDKELPVQPLPVVGSEEAPPGVRFQVDATGTGR</sequence>
<dbReference type="AlphaFoldDB" id="A0A1X6NMK3"/>
<evidence type="ECO:0000313" key="3">
    <source>
        <dbReference type="Proteomes" id="UP000218209"/>
    </source>
</evidence>
<feature type="region of interest" description="Disordered" evidence="1">
    <location>
        <begin position="123"/>
        <end position="236"/>
    </location>
</feature>
<feature type="compositionally biased region" description="Low complexity" evidence="1">
    <location>
        <begin position="1"/>
        <end position="28"/>
    </location>
</feature>
<gene>
    <name evidence="2" type="ORF">BU14_1139s0001</name>
</gene>
<feature type="region of interest" description="Disordered" evidence="1">
    <location>
        <begin position="1"/>
        <end position="98"/>
    </location>
</feature>
<evidence type="ECO:0000313" key="2">
    <source>
        <dbReference type="EMBL" id="OSX69802.1"/>
    </source>
</evidence>
<organism evidence="2 3">
    <name type="scientific">Porphyra umbilicalis</name>
    <name type="common">Purple laver</name>
    <name type="synonym">Red alga</name>
    <dbReference type="NCBI Taxonomy" id="2786"/>
    <lineage>
        <taxon>Eukaryota</taxon>
        <taxon>Rhodophyta</taxon>
        <taxon>Bangiophyceae</taxon>
        <taxon>Bangiales</taxon>
        <taxon>Bangiaceae</taxon>
        <taxon>Porphyra</taxon>
    </lineage>
</organism>
<dbReference type="EMBL" id="KV919398">
    <property type="protein sequence ID" value="OSX69802.1"/>
    <property type="molecule type" value="Genomic_DNA"/>
</dbReference>
<evidence type="ECO:0000256" key="1">
    <source>
        <dbReference type="SAM" id="MobiDB-lite"/>
    </source>
</evidence>
<feature type="compositionally biased region" description="Low complexity" evidence="1">
    <location>
        <begin position="72"/>
        <end position="84"/>
    </location>
</feature>